<dbReference type="InterPro" id="IPR003660">
    <property type="entry name" value="HAMP_dom"/>
</dbReference>
<keyword evidence="7 9" id="KW-0807">Transducer</keyword>
<evidence type="ECO:0000256" key="2">
    <source>
        <dbReference type="ARBA" id="ARBA00022475"/>
    </source>
</evidence>
<protein>
    <submittedName>
        <fullName evidence="13">Methyl-accepting chemotaxis protein</fullName>
    </submittedName>
</protein>
<reference evidence="13 14" key="1">
    <citation type="submission" date="2009-10" db="EMBL/GenBank/DDBJ databases">
        <authorList>
            <person name="Shrivastava S."/>
            <person name="Brinkac L.B."/>
            <person name="Brown J.L."/>
            <person name="Bruce D.B."/>
            <person name="Detter C."/>
            <person name="Green L.D."/>
            <person name="Munk C.A."/>
            <person name="Rogers Y.C."/>
            <person name="Tapia R."/>
            <person name="Saunders E.S."/>
            <person name="Sims D.R."/>
            <person name="Smith L.A."/>
            <person name="Smith T.J."/>
            <person name="Sutton G."/>
            <person name="Brettin T."/>
        </authorList>
    </citation>
    <scope>NUCLEOTIDE SEQUENCE [LARGE SCALE GENOMIC DNA]</scope>
    <source>
        <strain evidence="14">D str. 1873</strain>
    </source>
</reference>
<comment type="subcellular location">
    <subcellularLocation>
        <location evidence="1">Cell membrane</location>
        <topology evidence="1">Multi-pass membrane protein</topology>
    </subcellularLocation>
</comment>
<feature type="transmembrane region" description="Helical" evidence="10">
    <location>
        <begin position="15"/>
        <end position="35"/>
    </location>
</feature>
<evidence type="ECO:0000256" key="7">
    <source>
        <dbReference type="ARBA" id="ARBA00023224"/>
    </source>
</evidence>
<dbReference type="EMBL" id="ACSJ01000007">
    <property type="protein sequence ID" value="EES90812.1"/>
    <property type="molecule type" value="Genomic_DNA"/>
</dbReference>
<dbReference type="InterPro" id="IPR033479">
    <property type="entry name" value="dCache_1"/>
</dbReference>
<organism evidence="13 14">
    <name type="scientific">Clostridium botulinum D str. 1873</name>
    <dbReference type="NCBI Taxonomy" id="592027"/>
    <lineage>
        <taxon>Bacteria</taxon>
        <taxon>Bacillati</taxon>
        <taxon>Bacillota</taxon>
        <taxon>Clostridia</taxon>
        <taxon>Eubacteriales</taxon>
        <taxon>Clostridiaceae</taxon>
        <taxon>Clostridium</taxon>
    </lineage>
</organism>
<feature type="domain" description="HAMP" evidence="12">
    <location>
        <begin position="335"/>
        <end position="381"/>
    </location>
</feature>
<name>A0A9P2G6C7_CLOBO</name>
<evidence type="ECO:0000256" key="9">
    <source>
        <dbReference type="PROSITE-ProRule" id="PRU00284"/>
    </source>
</evidence>
<evidence type="ECO:0000256" key="1">
    <source>
        <dbReference type="ARBA" id="ARBA00004651"/>
    </source>
</evidence>
<dbReference type="RefSeq" id="WP_003375324.1">
    <property type="nucleotide sequence ID" value="NZ_ACSJ01000007.1"/>
</dbReference>
<dbReference type="GO" id="GO:0006935">
    <property type="term" value="P:chemotaxis"/>
    <property type="evidence" value="ECO:0007669"/>
    <property type="project" value="UniProtKB-KW"/>
</dbReference>
<gene>
    <name evidence="13" type="ORF">CLG_B1790</name>
</gene>
<dbReference type="PROSITE" id="PS50885">
    <property type="entry name" value="HAMP"/>
    <property type="match status" value="1"/>
</dbReference>
<dbReference type="Gene3D" id="1.10.287.950">
    <property type="entry name" value="Methyl-accepting chemotaxis protein"/>
    <property type="match status" value="1"/>
</dbReference>
<dbReference type="SMART" id="SM00283">
    <property type="entry name" value="MA"/>
    <property type="match status" value="1"/>
</dbReference>
<feature type="domain" description="Methyl-accepting transducer" evidence="11">
    <location>
        <begin position="409"/>
        <end position="666"/>
    </location>
</feature>
<dbReference type="PANTHER" id="PTHR32089">
    <property type="entry name" value="METHYL-ACCEPTING CHEMOTAXIS PROTEIN MCPB"/>
    <property type="match status" value="1"/>
</dbReference>
<evidence type="ECO:0000313" key="14">
    <source>
        <dbReference type="Proteomes" id="UP000006160"/>
    </source>
</evidence>
<evidence type="ECO:0000259" key="12">
    <source>
        <dbReference type="PROSITE" id="PS50885"/>
    </source>
</evidence>
<sequence length="700" mass="78071">MNLNFNFRKSIRSKLLLSFIILCTISSLIVNLITYNNVLKETKRSFIKSTEKEINQVDFGVSNYISTMKETCDLLRNDIDIKNIDSRITSYVDKTSNSGFIEMTPLKNDPFESRLYTYFENIVNSHSLVDAVTLAVSENGGFLRYPTIKRSNRYDPRTRDWYKNVIAEPNKIHLSDVHATSTGDLIISALVAIKNSNDIKGVLSLDFNPKQISNIVEKIKLGSNGFVILTDKHGNILANPNDKSTIFKNIKDLNIKGLTDISNRSPLELSTKLSNGKTYLVNIHPSSNKDLGWTYISFIDKNELSNAANRLGIINFIIFILCMILSSIVAFFISNRISRPINVISNHLNTISKGDLTLKLDKKYIELEDEIGQIAKITNSMENFLNSILINLKNHSVNIEDNSLILYSSIKQISSSSKEISSAVQDTTKGTCNLAENISTIARNFNNFSNELKQVVFDISEIDKNTKDINLTASSSNSNLRTLNKSMLDISNSFNSFSSRILELSDNVKQINNIINLIDTVAEQTNLLALNAAIEASRAGESGKSFAVVAEEIRKLSEQSKNSAKDINTILNNISNSTDIIVNDTNTINNEFKTQADIINKSITAFKNIIHMVESVSSKLELLNSSTLNIEKDRNTILESIEEISGVSEEISASSQEISASSENMNESIDGILKISDNLNNITKSMMIDVNTMKTDDSFK</sequence>
<keyword evidence="5 10" id="KW-1133">Transmembrane helix</keyword>
<dbReference type="PANTHER" id="PTHR32089:SF112">
    <property type="entry name" value="LYSOZYME-LIKE PROTEIN-RELATED"/>
    <property type="match status" value="1"/>
</dbReference>
<feature type="transmembrane region" description="Helical" evidence="10">
    <location>
        <begin position="311"/>
        <end position="333"/>
    </location>
</feature>
<dbReference type="GO" id="GO:0005886">
    <property type="term" value="C:plasma membrane"/>
    <property type="evidence" value="ECO:0007669"/>
    <property type="project" value="UniProtKB-SubCell"/>
</dbReference>
<dbReference type="Pfam" id="PF02743">
    <property type="entry name" value="dCache_1"/>
    <property type="match status" value="1"/>
</dbReference>
<evidence type="ECO:0000259" key="11">
    <source>
        <dbReference type="PROSITE" id="PS50111"/>
    </source>
</evidence>
<keyword evidence="2" id="KW-1003">Cell membrane</keyword>
<evidence type="ECO:0000256" key="4">
    <source>
        <dbReference type="ARBA" id="ARBA00022692"/>
    </source>
</evidence>
<comment type="similarity">
    <text evidence="8">Belongs to the methyl-accepting chemotaxis (MCP) protein family.</text>
</comment>
<dbReference type="Proteomes" id="UP000006160">
    <property type="component" value="Unassembled WGS sequence"/>
</dbReference>
<dbReference type="InterPro" id="IPR004089">
    <property type="entry name" value="MCPsignal_dom"/>
</dbReference>
<keyword evidence="3" id="KW-0145">Chemotaxis</keyword>
<keyword evidence="4 10" id="KW-0812">Transmembrane</keyword>
<evidence type="ECO:0000256" key="5">
    <source>
        <dbReference type="ARBA" id="ARBA00022989"/>
    </source>
</evidence>
<dbReference type="GO" id="GO:0007165">
    <property type="term" value="P:signal transduction"/>
    <property type="evidence" value="ECO:0007669"/>
    <property type="project" value="UniProtKB-KW"/>
</dbReference>
<accession>A0A9P2G6C7</accession>
<evidence type="ECO:0000256" key="8">
    <source>
        <dbReference type="ARBA" id="ARBA00029447"/>
    </source>
</evidence>
<keyword evidence="6 10" id="KW-0472">Membrane</keyword>
<proteinExistence type="inferred from homology"/>
<dbReference type="Gene3D" id="1.10.8.500">
    <property type="entry name" value="HAMP domain in histidine kinase"/>
    <property type="match status" value="1"/>
</dbReference>
<evidence type="ECO:0000256" key="6">
    <source>
        <dbReference type="ARBA" id="ARBA00023136"/>
    </source>
</evidence>
<dbReference type="AlphaFoldDB" id="A0A9P2G6C7"/>
<dbReference type="PROSITE" id="PS50111">
    <property type="entry name" value="CHEMOTAXIS_TRANSDUC_2"/>
    <property type="match status" value="1"/>
</dbReference>
<dbReference type="CDD" id="cd06225">
    <property type="entry name" value="HAMP"/>
    <property type="match status" value="1"/>
</dbReference>
<dbReference type="Gene3D" id="3.30.450.20">
    <property type="entry name" value="PAS domain"/>
    <property type="match status" value="2"/>
</dbReference>
<evidence type="ECO:0000256" key="3">
    <source>
        <dbReference type="ARBA" id="ARBA00022500"/>
    </source>
</evidence>
<dbReference type="Pfam" id="PF00015">
    <property type="entry name" value="MCPsignal"/>
    <property type="match status" value="1"/>
</dbReference>
<dbReference type="Pfam" id="PF00672">
    <property type="entry name" value="HAMP"/>
    <property type="match status" value="1"/>
</dbReference>
<evidence type="ECO:0000256" key="10">
    <source>
        <dbReference type="SAM" id="Phobius"/>
    </source>
</evidence>
<dbReference type="SUPFAM" id="SSF58104">
    <property type="entry name" value="Methyl-accepting chemotaxis protein (MCP) signaling domain"/>
    <property type="match status" value="1"/>
</dbReference>
<evidence type="ECO:0000313" key="13">
    <source>
        <dbReference type="EMBL" id="EES90812.1"/>
    </source>
</evidence>
<comment type="caution">
    <text evidence="13">The sequence shown here is derived from an EMBL/GenBank/DDBJ whole genome shotgun (WGS) entry which is preliminary data.</text>
</comment>